<dbReference type="PANTHER" id="PTHR41791">
    <property type="entry name" value="SSL7039 PROTEIN"/>
    <property type="match status" value="1"/>
</dbReference>
<dbReference type="RefSeq" id="WP_119797639.1">
    <property type="nucleotide sequence ID" value="NZ_CP021659.1"/>
</dbReference>
<dbReference type="InterPro" id="IPR014056">
    <property type="entry name" value="TypeIITA-like_toxin_pred"/>
</dbReference>
<dbReference type="AlphaFoldDB" id="A0A2U8I7F8"/>
<dbReference type="Proteomes" id="UP000261875">
    <property type="component" value="Chromosome"/>
</dbReference>
<dbReference type="EMBL" id="CP021659">
    <property type="protein sequence ID" value="AWK15106.1"/>
    <property type="molecule type" value="Genomic_DNA"/>
</dbReference>
<sequence length="107" mass="12802">MNEIRHYIDNNGNDLFDEWREQVRDIKAKIAIDRRIMRVELGNFGDHRFLREGVWELRIDIGPGYRVYYAKAGLTIILLLCGGDKRKQDVDITRACEYWREWKRNSG</sequence>
<dbReference type="OrthoDB" id="9800258at2"/>
<gene>
    <name evidence="1" type="ORF">CCS41_12510</name>
</gene>
<protein>
    <submittedName>
        <fullName evidence="1">Addiction module protein</fullName>
    </submittedName>
</protein>
<evidence type="ECO:0000313" key="1">
    <source>
        <dbReference type="EMBL" id="AWK15106.1"/>
    </source>
</evidence>
<dbReference type="PIRSF" id="PIRSF028744">
    <property type="entry name" value="Addict_mod_HI1419"/>
    <property type="match status" value="1"/>
</dbReference>
<accession>A0A2U8I7F8</accession>
<dbReference type="NCBIfam" id="TIGR02683">
    <property type="entry name" value="upstrm_HI1419"/>
    <property type="match status" value="1"/>
</dbReference>
<organism evidence="1 2">
    <name type="scientific">Candidatus Fukatsuia symbiotica</name>
    <dbReference type="NCBI Taxonomy" id="1878942"/>
    <lineage>
        <taxon>Bacteria</taxon>
        <taxon>Pseudomonadati</taxon>
        <taxon>Pseudomonadota</taxon>
        <taxon>Gammaproteobacteria</taxon>
        <taxon>Enterobacterales</taxon>
        <taxon>Yersiniaceae</taxon>
        <taxon>Candidatus Fukatsuia</taxon>
    </lineage>
</organism>
<reference evidence="1 2" key="1">
    <citation type="submission" date="2017-05" db="EMBL/GenBank/DDBJ databases">
        <title>Genome sequence of Candidatus Fukatsuia symbiotica and Candidatus Hamiltonella defensa from Acyrthosiphon pisum strain 5D.</title>
        <authorList>
            <person name="Patel V.A."/>
            <person name="Chevignon G."/>
            <person name="Russell J.A."/>
            <person name="Oliver K.M."/>
        </authorList>
    </citation>
    <scope>NUCLEOTIDE SEQUENCE [LARGE SCALE GENOMIC DNA]</scope>
    <source>
        <strain evidence="1 2">5D</strain>
    </source>
</reference>
<name>A0A2U8I7F8_9GAMM</name>
<dbReference type="PANTHER" id="PTHR41791:SF1">
    <property type="entry name" value="SSL7039 PROTEIN"/>
    <property type="match status" value="1"/>
</dbReference>
<evidence type="ECO:0000313" key="2">
    <source>
        <dbReference type="Proteomes" id="UP000261875"/>
    </source>
</evidence>
<dbReference type="KEGG" id="fsm:CCS41_12510"/>
<keyword evidence="2" id="KW-1185">Reference proteome</keyword>
<proteinExistence type="predicted"/>